<evidence type="ECO:0000259" key="8">
    <source>
        <dbReference type="Pfam" id="PF02687"/>
    </source>
</evidence>
<feature type="transmembrane region" description="Helical" evidence="7">
    <location>
        <begin position="337"/>
        <end position="361"/>
    </location>
</feature>
<organism evidence="10 11">
    <name type="scientific">Dissulfurirhabdus thermomarina</name>
    <dbReference type="NCBI Taxonomy" id="1765737"/>
    <lineage>
        <taxon>Bacteria</taxon>
        <taxon>Deltaproteobacteria</taxon>
        <taxon>Dissulfurirhabdaceae</taxon>
        <taxon>Dissulfurirhabdus</taxon>
    </lineage>
</organism>
<dbReference type="Pfam" id="PF02687">
    <property type="entry name" value="FtsX"/>
    <property type="match status" value="1"/>
</dbReference>
<dbReference type="EMBL" id="JAAGRR010000112">
    <property type="protein sequence ID" value="NDY43035.1"/>
    <property type="molecule type" value="Genomic_DNA"/>
</dbReference>
<protein>
    <submittedName>
        <fullName evidence="10">FtsX-like permease family protein</fullName>
    </submittedName>
</protein>
<feature type="domain" description="ABC3 transporter permease C-terminal" evidence="8">
    <location>
        <begin position="296"/>
        <end position="424"/>
    </location>
</feature>
<dbReference type="Proteomes" id="UP000469346">
    <property type="component" value="Unassembled WGS sequence"/>
</dbReference>
<feature type="transmembrane region" description="Helical" evidence="7">
    <location>
        <begin position="397"/>
        <end position="416"/>
    </location>
</feature>
<evidence type="ECO:0000313" key="11">
    <source>
        <dbReference type="Proteomes" id="UP000469346"/>
    </source>
</evidence>
<evidence type="ECO:0000256" key="1">
    <source>
        <dbReference type="ARBA" id="ARBA00004651"/>
    </source>
</evidence>
<keyword evidence="6 7" id="KW-0472">Membrane</keyword>
<evidence type="ECO:0000256" key="6">
    <source>
        <dbReference type="ARBA" id="ARBA00023136"/>
    </source>
</evidence>
<feature type="transmembrane region" description="Helical" evidence="7">
    <location>
        <begin position="20"/>
        <end position="46"/>
    </location>
</feature>
<name>A0A6N9TP50_DISTH</name>
<evidence type="ECO:0000256" key="5">
    <source>
        <dbReference type="ARBA" id="ARBA00022989"/>
    </source>
</evidence>
<dbReference type="GO" id="GO:0044874">
    <property type="term" value="P:lipoprotein localization to outer membrane"/>
    <property type="evidence" value="ECO:0007669"/>
    <property type="project" value="TreeGrafter"/>
</dbReference>
<dbReference type="InterPro" id="IPR003838">
    <property type="entry name" value="ABC3_permease_C"/>
</dbReference>
<sequence>MAFEGMVARRYLRAKRTHAFVSLITLISIGGVTLGVMALIVVLSVMGGFEDHLRTKILGINSHILVRSYKGPFAETPEIRRAVLSARVQPPPLAGLWDRLRGQGGAARVLAATPVVYVQALLTSGRAVSGALVRGVDPASVTSVVTVGDTVRGRGLDALMREGPGPPPILMGKELARTLGVDVGHPVQLVLPGGTLTPVGMLPKIRRFRVAGLLTTGMYEYDASLAFVSLRTAQRLLGLGTAVHGLEVRVSDIYAADRLADLIRERLGYPFWTMDWQQMSRNLFAALKLEKIALSIVLALIVLVAAFNIVSTLIMMVMEKKEDIAILKAMGATDRQILKIFVYTGSLIGLTGTALGAAGGVGLCELLARYKFIKIPSEISQVYYTDTLPMLLNGMDVVFIVAAALVICFLATLYPARQAARVEPAKALRTG</sequence>
<dbReference type="PANTHER" id="PTHR30489:SF0">
    <property type="entry name" value="LIPOPROTEIN-RELEASING SYSTEM TRANSMEMBRANE PROTEIN LOLE"/>
    <property type="match status" value="1"/>
</dbReference>
<accession>A0A6N9TP50</accession>
<evidence type="ECO:0000256" key="7">
    <source>
        <dbReference type="SAM" id="Phobius"/>
    </source>
</evidence>
<dbReference type="PANTHER" id="PTHR30489">
    <property type="entry name" value="LIPOPROTEIN-RELEASING SYSTEM TRANSMEMBRANE PROTEIN LOLE"/>
    <property type="match status" value="1"/>
</dbReference>
<gene>
    <name evidence="10" type="ORF">G3N55_09295</name>
</gene>
<evidence type="ECO:0000256" key="2">
    <source>
        <dbReference type="ARBA" id="ARBA00005236"/>
    </source>
</evidence>
<evidence type="ECO:0000259" key="9">
    <source>
        <dbReference type="Pfam" id="PF12704"/>
    </source>
</evidence>
<evidence type="ECO:0000256" key="3">
    <source>
        <dbReference type="ARBA" id="ARBA00022475"/>
    </source>
</evidence>
<dbReference type="InterPro" id="IPR025857">
    <property type="entry name" value="MacB_PCD"/>
</dbReference>
<comment type="caution">
    <text evidence="10">The sequence shown here is derived from an EMBL/GenBank/DDBJ whole genome shotgun (WGS) entry which is preliminary data.</text>
</comment>
<evidence type="ECO:0000313" key="10">
    <source>
        <dbReference type="EMBL" id="NDY43035.1"/>
    </source>
</evidence>
<reference evidence="10 11" key="1">
    <citation type="submission" date="2020-02" db="EMBL/GenBank/DDBJ databases">
        <title>Comparative genomics of sulfur disproportionating microorganisms.</title>
        <authorList>
            <person name="Ward L.M."/>
            <person name="Bertran E."/>
            <person name="Johnston D.T."/>
        </authorList>
    </citation>
    <scope>NUCLEOTIDE SEQUENCE [LARGE SCALE GENOMIC DNA]</scope>
    <source>
        <strain evidence="10 11">DSM 100025</strain>
    </source>
</reference>
<dbReference type="RefSeq" id="WP_163299156.1">
    <property type="nucleotide sequence ID" value="NZ_JAAGRR010000112.1"/>
</dbReference>
<comment type="subcellular location">
    <subcellularLocation>
        <location evidence="1">Cell membrane</location>
        <topology evidence="1">Multi-pass membrane protein</topology>
    </subcellularLocation>
</comment>
<keyword evidence="5 7" id="KW-1133">Transmembrane helix</keyword>
<dbReference type="GO" id="GO:0098797">
    <property type="term" value="C:plasma membrane protein complex"/>
    <property type="evidence" value="ECO:0007669"/>
    <property type="project" value="TreeGrafter"/>
</dbReference>
<keyword evidence="4 7" id="KW-0812">Transmembrane</keyword>
<feature type="transmembrane region" description="Helical" evidence="7">
    <location>
        <begin position="292"/>
        <end position="317"/>
    </location>
</feature>
<comment type="similarity">
    <text evidence="2">Belongs to the ABC-4 integral membrane protein family. LolC/E subfamily.</text>
</comment>
<keyword evidence="3" id="KW-1003">Cell membrane</keyword>
<dbReference type="AlphaFoldDB" id="A0A6N9TP50"/>
<keyword evidence="11" id="KW-1185">Reference proteome</keyword>
<dbReference type="Pfam" id="PF12704">
    <property type="entry name" value="MacB_PCD"/>
    <property type="match status" value="1"/>
</dbReference>
<proteinExistence type="inferred from homology"/>
<dbReference type="InterPro" id="IPR051447">
    <property type="entry name" value="Lipoprotein-release_system"/>
</dbReference>
<feature type="domain" description="MacB-like periplasmic core" evidence="9">
    <location>
        <begin position="25"/>
        <end position="265"/>
    </location>
</feature>
<evidence type="ECO:0000256" key="4">
    <source>
        <dbReference type="ARBA" id="ARBA00022692"/>
    </source>
</evidence>